<dbReference type="InterPro" id="IPR032801">
    <property type="entry name" value="PXL2A/B/C"/>
</dbReference>
<name>A0ABP0C8U5_9PEZI</name>
<evidence type="ECO:0000256" key="1">
    <source>
        <dbReference type="SAM" id="MobiDB-lite"/>
    </source>
</evidence>
<dbReference type="EMBL" id="CAWUHC010000070">
    <property type="protein sequence ID" value="CAK7228060.1"/>
    <property type="molecule type" value="Genomic_DNA"/>
</dbReference>
<proteinExistence type="predicted"/>
<organism evidence="2 3">
    <name type="scientific">Sporothrix bragantina</name>
    <dbReference type="NCBI Taxonomy" id="671064"/>
    <lineage>
        <taxon>Eukaryota</taxon>
        <taxon>Fungi</taxon>
        <taxon>Dikarya</taxon>
        <taxon>Ascomycota</taxon>
        <taxon>Pezizomycotina</taxon>
        <taxon>Sordariomycetes</taxon>
        <taxon>Sordariomycetidae</taxon>
        <taxon>Ophiostomatales</taxon>
        <taxon>Ophiostomataceae</taxon>
        <taxon>Sporothrix</taxon>
    </lineage>
</organism>
<dbReference type="Proteomes" id="UP001642406">
    <property type="component" value="Unassembled WGS sequence"/>
</dbReference>
<feature type="region of interest" description="Disordered" evidence="1">
    <location>
        <begin position="147"/>
        <end position="171"/>
    </location>
</feature>
<comment type="caution">
    <text evidence="2">The sequence shown here is derived from an EMBL/GenBank/DDBJ whole genome shotgun (WGS) entry which is preliminary data.</text>
</comment>
<gene>
    <name evidence="2" type="ORF">SBRCBS47491_006776</name>
</gene>
<accession>A0ABP0C8U5</accession>
<keyword evidence="3" id="KW-1185">Reference proteome</keyword>
<reference evidence="2 3" key="1">
    <citation type="submission" date="2024-01" db="EMBL/GenBank/DDBJ databases">
        <authorList>
            <person name="Allen C."/>
            <person name="Tagirdzhanova G."/>
        </authorList>
    </citation>
    <scope>NUCLEOTIDE SEQUENCE [LARGE SCALE GENOMIC DNA]</scope>
</reference>
<protein>
    <submittedName>
        <fullName evidence="2">Uncharacterized protein</fullName>
    </submittedName>
</protein>
<feature type="region of interest" description="Disordered" evidence="1">
    <location>
        <begin position="1"/>
        <end position="28"/>
    </location>
</feature>
<dbReference type="PANTHER" id="PTHR42336:SF2">
    <property type="entry name" value="THIOREDOXIN DOMAIN-CONTAINING PROTEIN"/>
    <property type="match status" value="1"/>
</dbReference>
<dbReference type="Pfam" id="PF13911">
    <property type="entry name" value="AhpC-TSA_2"/>
    <property type="match status" value="1"/>
</dbReference>
<evidence type="ECO:0000313" key="2">
    <source>
        <dbReference type="EMBL" id="CAK7228060.1"/>
    </source>
</evidence>
<dbReference type="PANTHER" id="PTHR42336">
    <property type="entry name" value="THIOREDOXIN DOMAIN-CONTAINING PROTEIN-RELATED"/>
    <property type="match status" value="1"/>
</dbReference>
<evidence type="ECO:0000313" key="3">
    <source>
        <dbReference type="Proteomes" id="UP001642406"/>
    </source>
</evidence>
<sequence length="252" mass="27482">MAAQNAKATGPQIAPLPVVDGTAPDSPELSLPRSKPVLLVFLRQCGDPFAEKTFRSLAALSEDRPELTCIAVSQAIREVTDLWVSDIGGAWETEVVADPERSLFARWGLGLNTSWQMFNPRALYSTYALGRDEGIWSRAWGGHRKVPTVPTETSSGEADATPKPKIPGQSANGNKWQMGGAFAIDVAGGVRWVHVPTASDDIIDFNPVLEMFGMQPILKPTKRRRSPEPVAIAEGQHTLYQTATVRETPPRR</sequence>
<dbReference type="Gene3D" id="3.40.30.10">
    <property type="entry name" value="Glutaredoxin"/>
    <property type="match status" value="1"/>
</dbReference>